<reference evidence="3" key="1">
    <citation type="submission" date="2022-11" db="UniProtKB">
        <authorList>
            <consortium name="WormBaseParasite"/>
        </authorList>
    </citation>
    <scope>IDENTIFICATION</scope>
</reference>
<organism evidence="2 3">
    <name type="scientific">Acrobeloides nanus</name>
    <dbReference type="NCBI Taxonomy" id="290746"/>
    <lineage>
        <taxon>Eukaryota</taxon>
        <taxon>Metazoa</taxon>
        <taxon>Ecdysozoa</taxon>
        <taxon>Nematoda</taxon>
        <taxon>Chromadorea</taxon>
        <taxon>Rhabditida</taxon>
        <taxon>Tylenchina</taxon>
        <taxon>Cephalobomorpha</taxon>
        <taxon>Cephaloboidea</taxon>
        <taxon>Cephalobidae</taxon>
        <taxon>Acrobeloides</taxon>
    </lineage>
</organism>
<evidence type="ECO:0000313" key="3">
    <source>
        <dbReference type="WBParaSite" id="ACRNAN_scaffold15946.g16224.t1"/>
    </source>
</evidence>
<name>A0A914CXI4_9BILA</name>
<proteinExistence type="predicted"/>
<dbReference type="Proteomes" id="UP000887540">
    <property type="component" value="Unplaced"/>
</dbReference>
<feature type="compositionally biased region" description="Acidic residues" evidence="1">
    <location>
        <begin position="176"/>
        <end position="189"/>
    </location>
</feature>
<protein>
    <submittedName>
        <fullName evidence="3">Uncharacterized protein</fullName>
    </submittedName>
</protein>
<evidence type="ECO:0000256" key="1">
    <source>
        <dbReference type="SAM" id="MobiDB-lite"/>
    </source>
</evidence>
<dbReference type="WBParaSite" id="ACRNAN_scaffold15946.g16224.t1">
    <property type="protein sequence ID" value="ACRNAN_scaffold15946.g16224.t1"/>
    <property type="gene ID" value="ACRNAN_scaffold15946.g16224"/>
</dbReference>
<dbReference type="AlphaFoldDB" id="A0A914CXI4"/>
<feature type="region of interest" description="Disordered" evidence="1">
    <location>
        <begin position="169"/>
        <end position="207"/>
    </location>
</feature>
<keyword evidence="2" id="KW-1185">Reference proteome</keyword>
<evidence type="ECO:0000313" key="2">
    <source>
        <dbReference type="Proteomes" id="UP000887540"/>
    </source>
</evidence>
<accession>A0A914CXI4</accession>
<sequence>MEALIALDGGCRLWVPKFFSRIDDQIMHLLHEKVEFEDRIFGYRTKGRTQFLNHLLKLRIYFPIKSVILLSKHQGSYIPDEQDRVIFLWKLILQRHILSWAMYPTNKEKKVRYLEGAMEAFLTDIGDGYRVNKIINRPITKEDRDQVTPYDHDITLHAEAVKQEIWHSCYHKKEPEDEEGEEPQEEEKSDAEKEAEKKAQTPFKIDL</sequence>
<feature type="compositionally biased region" description="Basic and acidic residues" evidence="1">
    <location>
        <begin position="190"/>
        <end position="207"/>
    </location>
</feature>